<accession>A0A381NJH7</accession>
<comment type="similarity">
    <text evidence="1">Belongs to the aldehyde dehydrogenase family.</text>
</comment>
<dbReference type="Gene3D" id="3.40.605.10">
    <property type="entry name" value="Aldehyde Dehydrogenase, Chain A, domain 1"/>
    <property type="match status" value="1"/>
</dbReference>
<dbReference type="InterPro" id="IPR047110">
    <property type="entry name" value="GABD/Sad-like"/>
</dbReference>
<evidence type="ECO:0000259" key="4">
    <source>
        <dbReference type="Pfam" id="PF00171"/>
    </source>
</evidence>
<reference evidence="5" key="1">
    <citation type="submission" date="2018-05" db="EMBL/GenBank/DDBJ databases">
        <authorList>
            <person name="Lanie J.A."/>
            <person name="Ng W.-L."/>
            <person name="Kazmierczak K.M."/>
            <person name="Andrzejewski T.M."/>
            <person name="Davidsen T.M."/>
            <person name="Wayne K.J."/>
            <person name="Tettelin H."/>
            <person name="Glass J.I."/>
            <person name="Rusch D."/>
            <person name="Podicherti R."/>
            <person name="Tsui H.-C.T."/>
            <person name="Winkler M.E."/>
        </authorList>
    </citation>
    <scope>NUCLEOTIDE SEQUENCE</scope>
</reference>
<dbReference type="FunFam" id="3.40.605.10:FF:000012">
    <property type="entry name" value="NAD-dependent succinate-semialdehyde dehydrogenase"/>
    <property type="match status" value="1"/>
</dbReference>
<dbReference type="PROSITE" id="PS00070">
    <property type="entry name" value="ALDEHYDE_DEHYDR_CYS"/>
    <property type="match status" value="1"/>
</dbReference>
<dbReference type="GO" id="GO:0004030">
    <property type="term" value="F:aldehyde dehydrogenase [NAD(P)+] activity"/>
    <property type="evidence" value="ECO:0007669"/>
    <property type="project" value="InterPro"/>
</dbReference>
<evidence type="ECO:0000256" key="3">
    <source>
        <dbReference type="ARBA" id="ARBA00023002"/>
    </source>
</evidence>
<dbReference type="InterPro" id="IPR016163">
    <property type="entry name" value="Ald_DH_C"/>
</dbReference>
<evidence type="ECO:0000256" key="1">
    <source>
        <dbReference type="ARBA" id="ARBA00009986"/>
    </source>
</evidence>
<dbReference type="AlphaFoldDB" id="A0A381NJH7"/>
<dbReference type="InterPro" id="IPR015590">
    <property type="entry name" value="Aldehyde_DH_dom"/>
</dbReference>
<dbReference type="InterPro" id="IPR016162">
    <property type="entry name" value="Ald_DH_N"/>
</dbReference>
<dbReference type="InterPro" id="IPR044148">
    <property type="entry name" value="ALDH_GabD1-like"/>
</dbReference>
<dbReference type="EMBL" id="UINC01000363">
    <property type="protein sequence ID" value="SUZ54018.1"/>
    <property type="molecule type" value="Genomic_DNA"/>
</dbReference>
<proteinExistence type="inferred from homology"/>
<dbReference type="CDD" id="cd07100">
    <property type="entry name" value="ALDH_SSADH1_GabD1"/>
    <property type="match status" value="1"/>
</dbReference>
<dbReference type="GO" id="GO:0004777">
    <property type="term" value="F:succinate-semialdehyde dehydrogenase (NAD+) activity"/>
    <property type="evidence" value="ECO:0007669"/>
    <property type="project" value="TreeGrafter"/>
</dbReference>
<gene>
    <name evidence="5" type="ORF">METZ01_LOCUS6872</name>
</gene>
<dbReference type="Pfam" id="PF00171">
    <property type="entry name" value="Aldedh"/>
    <property type="match status" value="1"/>
</dbReference>
<sequence length="457" mass="49117">MKTLTSISPATLEEMQSYPIHSSEESIFILSKAQKAQKAWAVSRISLRSNCLEQLAGVLKDRAREYAKLMAQEMGKPLAQGVGEVEKCAWLCDYYREHGEEFLMDRPVETGNAKSFVAIEPLGLVLGVMPWNFPFWQVFRFALPAITAGNGAILKHASNVQGCAAAIEACFMEAGYPDNIFRNLVIPGTRVKEVIEHEAIAAVTLTGSTPAGKAVAAAAGAVLKKTVLELGGSDPYVILDDADLDQAVAACVAGRLLNAGQSCIAAKRLIVTPKNEVQFIDCLEQELNNKVVGDPMDEVDMGPMVSIAARDEVHDQVQRSIASGAVLKMGGTVPAETGAYYPITLLIGVKPGMAAFDEELFGPVFAVVTAEDEDHALELANQTEFGLGAAVFTADLEKGEEIARKKLHAGACFVNDFVKSDPRLPFGGVKNSGYGRELSVYGMMEFVNVKTIVVNKV</sequence>
<dbReference type="Gene3D" id="3.40.309.10">
    <property type="entry name" value="Aldehyde Dehydrogenase, Chain A, domain 2"/>
    <property type="match status" value="1"/>
</dbReference>
<dbReference type="PANTHER" id="PTHR43217:SF1">
    <property type="entry name" value="SUCCINATE SEMIALDEHYDE DEHYDROGENASE [NAD(P)+] SAD"/>
    <property type="match status" value="1"/>
</dbReference>
<keyword evidence="3" id="KW-0560">Oxidoreductase</keyword>
<organism evidence="5">
    <name type="scientific">marine metagenome</name>
    <dbReference type="NCBI Taxonomy" id="408172"/>
    <lineage>
        <taxon>unclassified sequences</taxon>
        <taxon>metagenomes</taxon>
        <taxon>ecological metagenomes</taxon>
    </lineage>
</organism>
<feature type="domain" description="Aldehyde dehydrogenase" evidence="4">
    <location>
        <begin position="3"/>
        <end position="452"/>
    </location>
</feature>
<protein>
    <recommendedName>
        <fullName evidence="4">Aldehyde dehydrogenase domain-containing protein</fullName>
    </recommendedName>
</protein>
<keyword evidence="2" id="KW-0521">NADP</keyword>
<evidence type="ECO:0000256" key="2">
    <source>
        <dbReference type="ARBA" id="ARBA00022857"/>
    </source>
</evidence>
<name>A0A381NJH7_9ZZZZ</name>
<dbReference type="InterPro" id="IPR016161">
    <property type="entry name" value="Ald_DH/histidinol_DH"/>
</dbReference>
<dbReference type="InterPro" id="IPR016160">
    <property type="entry name" value="Ald_DH_CS_CYS"/>
</dbReference>
<dbReference type="SUPFAM" id="SSF53720">
    <property type="entry name" value="ALDH-like"/>
    <property type="match status" value="1"/>
</dbReference>
<dbReference type="PANTHER" id="PTHR43217">
    <property type="entry name" value="SUCCINATE SEMIALDEHYDE DEHYDROGENASE [NAD(P)+] SAD"/>
    <property type="match status" value="1"/>
</dbReference>
<evidence type="ECO:0000313" key="5">
    <source>
        <dbReference type="EMBL" id="SUZ54018.1"/>
    </source>
</evidence>